<dbReference type="GO" id="GO:0032153">
    <property type="term" value="C:cell division site"/>
    <property type="evidence" value="ECO:0007669"/>
    <property type="project" value="TreeGrafter"/>
</dbReference>
<organism evidence="6 7">
    <name type="scientific">Candidatus Thiodictyon syntrophicum</name>
    <dbReference type="NCBI Taxonomy" id="1166950"/>
    <lineage>
        <taxon>Bacteria</taxon>
        <taxon>Pseudomonadati</taxon>
        <taxon>Pseudomonadota</taxon>
        <taxon>Gammaproteobacteria</taxon>
        <taxon>Chromatiales</taxon>
        <taxon>Chromatiaceae</taxon>
        <taxon>Thiodictyon</taxon>
    </lineage>
</organism>
<dbReference type="Gene3D" id="2.60.440.10">
    <property type="entry name" value="YacF-like domains"/>
    <property type="match status" value="1"/>
</dbReference>
<dbReference type="InterPro" id="IPR009777">
    <property type="entry name" value="ZapD"/>
</dbReference>
<dbReference type="OrthoDB" id="5294622at2"/>
<evidence type="ECO:0000256" key="3">
    <source>
        <dbReference type="ARBA" id="ARBA00023210"/>
    </source>
</evidence>
<accession>A0A2K8UH20</accession>
<name>A0A2K8UH20_9GAMM</name>
<dbReference type="PANTHER" id="PTHR39455">
    <property type="entry name" value="CELL DIVISION PROTEIN ZAPD"/>
    <property type="match status" value="1"/>
</dbReference>
<dbReference type="HAMAP" id="MF_01092">
    <property type="entry name" value="ZapD"/>
    <property type="match status" value="1"/>
</dbReference>
<proteinExistence type="inferred from homology"/>
<dbReference type="Gene3D" id="1.10.3900.10">
    <property type="entry name" value="YacF-like"/>
    <property type="match status" value="1"/>
</dbReference>
<reference evidence="6 7" key="1">
    <citation type="submission" date="2017-03" db="EMBL/GenBank/DDBJ databases">
        <title>Complete genome sequence of Candidatus 'Thiodictyon syntrophicum' sp. nov. strain Cad16T, a photolithoautotroph purple sulfur bacterium isolated from an alpine meromictic lake.</title>
        <authorList>
            <person name="Luedin S.M."/>
            <person name="Pothier J.F."/>
            <person name="Danza F."/>
            <person name="Storelli N."/>
            <person name="Wittwer M."/>
            <person name="Tonolla M."/>
        </authorList>
    </citation>
    <scope>NUCLEOTIDE SEQUENCE [LARGE SCALE GENOMIC DNA]</scope>
    <source>
        <strain evidence="6 7">Cad16T</strain>
    </source>
</reference>
<dbReference type="GO" id="GO:0005737">
    <property type="term" value="C:cytoplasm"/>
    <property type="evidence" value="ECO:0007669"/>
    <property type="project" value="UniProtKB-SubCell"/>
</dbReference>
<dbReference type="PANTHER" id="PTHR39455:SF1">
    <property type="entry name" value="CELL DIVISION PROTEIN ZAPD"/>
    <property type="match status" value="1"/>
</dbReference>
<dbReference type="EMBL" id="CP020370">
    <property type="protein sequence ID" value="AUB84812.1"/>
    <property type="molecule type" value="Genomic_DNA"/>
</dbReference>
<gene>
    <name evidence="5" type="primary">zapD</name>
    <name evidence="6" type="ORF">THSYN_16740</name>
</gene>
<dbReference type="SUPFAM" id="SSF160950">
    <property type="entry name" value="YacF-like"/>
    <property type="match status" value="1"/>
</dbReference>
<dbReference type="Proteomes" id="UP000232638">
    <property type="component" value="Chromosome"/>
</dbReference>
<comment type="function">
    <text evidence="5">Cell division factor that enhances FtsZ-ring assembly. Directly interacts with FtsZ and promotes bundling of FtsZ protofilaments, with a reduction in FtsZ GTPase activity.</text>
</comment>
<keyword evidence="7" id="KW-1185">Reference proteome</keyword>
<keyword evidence="2 5" id="KW-0132">Cell division</keyword>
<evidence type="ECO:0000256" key="2">
    <source>
        <dbReference type="ARBA" id="ARBA00022618"/>
    </source>
</evidence>
<evidence type="ECO:0000256" key="1">
    <source>
        <dbReference type="ARBA" id="ARBA00022490"/>
    </source>
</evidence>
<evidence type="ECO:0000256" key="4">
    <source>
        <dbReference type="ARBA" id="ARBA00023306"/>
    </source>
</evidence>
<dbReference type="Pfam" id="PF07072">
    <property type="entry name" value="ZapD"/>
    <property type="match status" value="1"/>
</dbReference>
<dbReference type="GO" id="GO:0000917">
    <property type="term" value="P:division septum assembly"/>
    <property type="evidence" value="ECO:0007669"/>
    <property type="project" value="UniProtKB-KW"/>
</dbReference>
<comment type="similarity">
    <text evidence="5">Belongs to the ZapD family.</text>
</comment>
<evidence type="ECO:0000313" key="6">
    <source>
        <dbReference type="EMBL" id="AUB84812.1"/>
    </source>
</evidence>
<dbReference type="KEGG" id="tsy:THSYN_16740"/>
<protein>
    <recommendedName>
        <fullName evidence="5">Cell division protein ZapD</fullName>
    </recommendedName>
    <alternativeName>
        <fullName evidence="5">Z ring-associated protein D</fullName>
    </alternativeName>
</protein>
<dbReference type="InterPro" id="IPR036268">
    <property type="entry name" value="ZapD_sf"/>
</dbReference>
<comment type="subcellular location">
    <subcellularLocation>
        <location evidence="5">Cytoplasm</location>
    </subcellularLocation>
    <text evidence="5">Localizes to mid-cell in an FtsZ-dependent manner.</text>
</comment>
<dbReference type="InterPro" id="IPR027462">
    <property type="entry name" value="ZapD_C"/>
</dbReference>
<evidence type="ECO:0000313" key="7">
    <source>
        <dbReference type="Proteomes" id="UP000232638"/>
    </source>
</evidence>
<comment type="subunit">
    <text evidence="5">Interacts with FtsZ.</text>
</comment>
<keyword evidence="1 5" id="KW-0963">Cytoplasm</keyword>
<sequence length="245" mass="27537">MNERVRTFLRLEHLFEKVDYFMPQYDPWATRVAVEALIDITAVTARSDLRTEIAKELDRNLAAVERIASQPGVDPNALERVLKDLEGALAGIVSLTSPIGQTAREDEFLKGVAQRSTIPGGACSFDLPQYHHWLVQSPERRQSRLDHWLQDLRPADAAIRLMLSLARSSATPRQVTAVGGFFQEALDLQAPAQMVRVALPGGSSRYPEISGHKNRFSIRFMTIEPRLRPTPTPDDVEFRLTCCVF</sequence>
<dbReference type="GO" id="GO:0043093">
    <property type="term" value="P:FtsZ-dependent cytokinesis"/>
    <property type="evidence" value="ECO:0007669"/>
    <property type="project" value="UniProtKB-UniRule"/>
</dbReference>
<keyword evidence="3 5" id="KW-0717">Septation</keyword>
<dbReference type="AlphaFoldDB" id="A0A2K8UH20"/>
<keyword evidence="4 5" id="KW-0131">Cell cycle</keyword>
<evidence type="ECO:0000256" key="5">
    <source>
        <dbReference type="HAMAP-Rule" id="MF_01092"/>
    </source>
</evidence>
<dbReference type="NCBIfam" id="NF003656">
    <property type="entry name" value="PRK05287.1-4"/>
    <property type="match status" value="1"/>
</dbReference>